<feature type="signal peptide" evidence="3">
    <location>
        <begin position="1"/>
        <end position="26"/>
    </location>
</feature>
<comment type="similarity">
    <text evidence="1">Belongs to the short-chain dehydrogenases/reductases (SDR) family.</text>
</comment>
<reference evidence="4" key="1">
    <citation type="submission" date="2021-01" db="EMBL/GenBank/DDBJ databases">
        <authorList>
            <person name="Corre E."/>
            <person name="Pelletier E."/>
            <person name="Niang G."/>
            <person name="Scheremetjew M."/>
            <person name="Finn R."/>
            <person name="Kale V."/>
            <person name="Holt S."/>
            <person name="Cochrane G."/>
            <person name="Meng A."/>
            <person name="Brown T."/>
            <person name="Cohen L."/>
        </authorList>
    </citation>
    <scope>NUCLEOTIDE SEQUENCE</scope>
    <source>
        <strain evidence="4">SM1012Den-03</strain>
    </source>
</reference>
<dbReference type="EMBL" id="HBGZ01003752">
    <property type="protein sequence ID" value="CAD9577412.1"/>
    <property type="molecule type" value="Transcribed_RNA"/>
</dbReference>
<evidence type="ECO:0000256" key="2">
    <source>
        <dbReference type="ARBA" id="ARBA00023002"/>
    </source>
</evidence>
<dbReference type="PRINTS" id="PR00081">
    <property type="entry name" value="GDHRDH"/>
</dbReference>
<proteinExistence type="inferred from homology"/>
<keyword evidence="2" id="KW-0560">Oxidoreductase</keyword>
<dbReference type="GO" id="GO:0016491">
    <property type="term" value="F:oxidoreductase activity"/>
    <property type="evidence" value="ECO:0007669"/>
    <property type="project" value="UniProtKB-KW"/>
</dbReference>
<protein>
    <submittedName>
        <fullName evidence="4">Uncharacterized protein</fullName>
    </submittedName>
</protein>
<gene>
    <name evidence="4" type="ORF">SMAR0320_LOCUS2538</name>
</gene>
<dbReference type="AlphaFoldDB" id="A0A7S2KHR7"/>
<sequence length="428" mass="47831">MMRRRMFCVIILEVLLIYSSIPKSGAFGLGNAPPGLFHADIAQLLKRRNSFSQGSNDNNGCGIHPLKGNTAVVTGAAGGIGGEIAKIIHRLGGTVVALDRDVAGLEKLKDTLDDEERSREGLISNESRVWVLPTQHQDLDSVSHSANQIIDRFDRIDFLVNNAGLTYRDDFICGDERMKATNGQDLLFTVNYLSHFLLTEKLLPNLSRAKGRVVHLTSTYHWKVDGSEIIPGDAKCPQAYEFDPSSQSTKHIERSYGNSKLAQIFHSRSIHMHAPDCDSVCACPTWAATGIGGEDARDFLSMMAFPIEGSNEGETATTKIEEIRYGPGITSAINAMFRPREELGDALNCGRSFVANSRTLEFFVFRNSLLRWPIWRDGLTDLLGFLLLLGQRITYEDFIIQETSPESQDEEKRSQLYNWSRKEVQEWL</sequence>
<dbReference type="SUPFAM" id="SSF51735">
    <property type="entry name" value="NAD(P)-binding Rossmann-fold domains"/>
    <property type="match status" value="1"/>
</dbReference>
<evidence type="ECO:0000256" key="1">
    <source>
        <dbReference type="ARBA" id="ARBA00006484"/>
    </source>
</evidence>
<dbReference type="InterPro" id="IPR036291">
    <property type="entry name" value="NAD(P)-bd_dom_sf"/>
</dbReference>
<dbReference type="Pfam" id="PF00106">
    <property type="entry name" value="adh_short"/>
    <property type="match status" value="1"/>
</dbReference>
<evidence type="ECO:0000313" key="4">
    <source>
        <dbReference type="EMBL" id="CAD9577412.1"/>
    </source>
</evidence>
<name>A0A7S2KHR7_9STRA</name>
<dbReference type="InterPro" id="IPR002347">
    <property type="entry name" value="SDR_fam"/>
</dbReference>
<dbReference type="PANTHER" id="PTHR24320">
    <property type="entry name" value="RETINOL DEHYDROGENASE"/>
    <property type="match status" value="1"/>
</dbReference>
<organism evidence="4">
    <name type="scientific">Skeletonema marinoi</name>
    <dbReference type="NCBI Taxonomy" id="267567"/>
    <lineage>
        <taxon>Eukaryota</taxon>
        <taxon>Sar</taxon>
        <taxon>Stramenopiles</taxon>
        <taxon>Ochrophyta</taxon>
        <taxon>Bacillariophyta</taxon>
        <taxon>Coscinodiscophyceae</taxon>
        <taxon>Thalassiosirophycidae</taxon>
        <taxon>Thalassiosirales</taxon>
        <taxon>Skeletonemataceae</taxon>
        <taxon>Skeletonema</taxon>
        <taxon>Skeletonema marinoi-dohrnii complex</taxon>
    </lineage>
</organism>
<evidence type="ECO:0000256" key="3">
    <source>
        <dbReference type="SAM" id="SignalP"/>
    </source>
</evidence>
<dbReference type="PANTHER" id="PTHR24320:SF148">
    <property type="entry name" value="NAD(P)-BINDING ROSSMANN-FOLD SUPERFAMILY PROTEIN"/>
    <property type="match status" value="1"/>
</dbReference>
<accession>A0A7S2KHR7</accession>
<feature type="chain" id="PRO_5031477787" evidence="3">
    <location>
        <begin position="27"/>
        <end position="428"/>
    </location>
</feature>
<dbReference type="Gene3D" id="3.40.50.720">
    <property type="entry name" value="NAD(P)-binding Rossmann-like Domain"/>
    <property type="match status" value="1"/>
</dbReference>
<keyword evidence="3" id="KW-0732">Signal</keyword>